<comment type="domain">
    <text evidence="10">The DHHC domain is required for palmitoyltransferase activity.</text>
</comment>
<evidence type="ECO:0000256" key="7">
    <source>
        <dbReference type="ARBA" id="ARBA00023288"/>
    </source>
</evidence>
<gene>
    <name evidence="15" type="ORF">ETH_00022320</name>
</gene>
<evidence type="ECO:0000256" key="12">
    <source>
        <dbReference type="SAM" id="MobiDB-lite"/>
    </source>
</evidence>
<reference evidence="15" key="1">
    <citation type="submission" date="2013-10" db="EMBL/GenBank/DDBJ databases">
        <title>Genomic analysis of the causative agents of coccidiosis in chickens.</title>
        <authorList>
            <person name="Reid A.J."/>
            <person name="Blake D."/>
            <person name="Billington K."/>
            <person name="Browne H."/>
            <person name="Dunn M."/>
            <person name="Hung S."/>
            <person name="Kawahara F."/>
            <person name="Miranda-Saavedra D."/>
            <person name="Mourier T."/>
            <person name="Nagra H."/>
            <person name="Otto T.D."/>
            <person name="Rawlings N."/>
            <person name="Sanchez A."/>
            <person name="Sanders M."/>
            <person name="Subramaniam C."/>
            <person name="Tay Y."/>
            <person name="Dear P."/>
            <person name="Doerig C."/>
            <person name="Gruber A."/>
            <person name="Parkinson J."/>
            <person name="Shirley M."/>
            <person name="Wan K.L."/>
            <person name="Berriman M."/>
            <person name="Tomley F."/>
            <person name="Pain A."/>
        </authorList>
    </citation>
    <scope>NUCLEOTIDE SEQUENCE [LARGE SCALE GENOMIC DNA]</scope>
    <source>
        <strain evidence="15">Houghton</strain>
    </source>
</reference>
<dbReference type="RefSeq" id="XP_013232610.1">
    <property type="nucleotide sequence ID" value="XM_013377156.1"/>
</dbReference>
<protein>
    <recommendedName>
        <fullName evidence="10">Palmitoyltransferase</fullName>
        <ecNumber evidence="10">2.3.1.225</ecNumber>
    </recommendedName>
</protein>
<feature type="coiled-coil region" evidence="11">
    <location>
        <begin position="235"/>
        <end position="262"/>
    </location>
</feature>
<dbReference type="GO" id="GO:0005783">
    <property type="term" value="C:endoplasmic reticulum"/>
    <property type="evidence" value="ECO:0007669"/>
    <property type="project" value="TreeGrafter"/>
</dbReference>
<evidence type="ECO:0000313" key="16">
    <source>
        <dbReference type="Proteomes" id="UP000030747"/>
    </source>
</evidence>
<dbReference type="PANTHER" id="PTHR22883">
    <property type="entry name" value="ZINC FINGER DHHC DOMAIN CONTAINING PROTEIN"/>
    <property type="match status" value="1"/>
</dbReference>
<dbReference type="GeneID" id="25253576"/>
<feature type="domain" description="Palmitoyltransferase DHHC" evidence="13">
    <location>
        <begin position="120"/>
        <end position="165"/>
    </location>
</feature>
<dbReference type="Gene3D" id="3.30.1640.10">
    <property type="entry name" value="mini-chromosome maintenance (MCM) complex, chain A, domain 1"/>
    <property type="match status" value="1"/>
</dbReference>
<feature type="transmembrane region" description="Helical" evidence="10">
    <location>
        <begin position="27"/>
        <end position="45"/>
    </location>
</feature>
<dbReference type="VEuPathDB" id="ToxoDB:ETH_00022320"/>
<keyword evidence="3 10" id="KW-0812">Transmembrane</keyword>
<reference evidence="15" key="2">
    <citation type="submission" date="2013-10" db="EMBL/GenBank/DDBJ databases">
        <authorList>
            <person name="Aslett M."/>
        </authorList>
    </citation>
    <scope>NUCLEOTIDE SEQUENCE [LARGE SCALE GENOMIC DNA]</scope>
    <source>
        <strain evidence="15">Houghton</strain>
    </source>
</reference>
<dbReference type="InterPro" id="IPR039859">
    <property type="entry name" value="PFA4/ZDH16/20/ERF2-like"/>
</dbReference>
<dbReference type="Pfam" id="PF01529">
    <property type="entry name" value="DHHC"/>
    <property type="match status" value="1"/>
</dbReference>
<sequence>MVGSSAAHGKSIVCCWGAFLIGPDYRMAAVTLFLIIVPSAFYQAFTAPWLVARYGEGLRLVSLCLLLITICCFAAAAATDPGIIPRHESPLMVTDPTTRQSRNRLPPRHQDVLLFAHPVRLKYCSTCSIYRPPRSVHCAVCDNCVERFDHHCPWVGNCIGRRNYRDDEREAQAFFAAGLDPDAVEESLIGRGLRAGPGQARARRAAERRLRARDRSRDRSRGSIPHPGIAWDRLLQDDEEEAAEMERLLQRVQQRRRHLAAAAAQGEANLLADSNPRLVAFGAEHQQAVDTLFRYFLYHFSLSAYNSQSVVAHEEGEQQQQQQQQQQQEDAGNPYYLEKIQQLILADKQSLAVDVRHLLFVSEQLVRWIELHPTPAIQVAAAAAAAAAAAGGGQRGGGQKKQQQLQRQRRQRAAAGTSPSSC</sequence>
<evidence type="ECO:0000256" key="5">
    <source>
        <dbReference type="ARBA" id="ARBA00023136"/>
    </source>
</evidence>
<dbReference type="VEuPathDB" id="ToxoDB:ETH2_1432100"/>
<dbReference type="EMBL" id="HG675676">
    <property type="protein sequence ID" value="CDJ41860.1"/>
    <property type="molecule type" value="Genomic_DNA"/>
</dbReference>
<evidence type="ECO:0000259" key="13">
    <source>
        <dbReference type="Pfam" id="PF01529"/>
    </source>
</evidence>
<feature type="compositionally biased region" description="Basic and acidic residues" evidence="12">
    <location>
        <begin position="204"/>
        <end position="221"/>
    </location>
</feature>
<dbReference type="OrthoDB" id="4096362at2759"/>
<dbReference type="InterPro" id="IPR001594">
    <property type="entry name" value="Palmitoyltrfase_DHHC"/>
</dbReference>
<feature type="transmembrane region" description="Helical" evidence="10">
    <location>
        <begin position="57"/>
        <end position="78"/>
    </location>
</feature>
<dbReference type="GO" id="GO:0019706">
    <property type="term" value="F:protein-cysteine S-palmitoyltransferase activity"/>
    <property type="evidence" value="ECO:0007669"/>
    <property type="project" value="UniProtKB-EC"/>
</dbReference>
<keyword evidence="6" id="KW-0564">Palmitate</keyword>
<keyword evidence="7" id="KW-0449">Lipoprotein</keyword>
<feature type="region of interest" description="Disordered" evidence="12">
    <location>
        <begin position="195"/>
        <end position="229"/>
    </location>
</feature>
<dbReference type="GO" id="GO:0005794">
    <property type="term" value="C:Golgi apparatus"/>
    <property type="evidence" value="ECO:0007669"/>
    <property type="project" value="TreeGrafter"/>
</dbReference>
<evidence type="ECO:0000256" key="11">
    <source>
        <dbReference type="SAM" id="Coils"/>
    </source>
</evidence>
<keyword evidence="4 10" id="KW-1133">Transmembrane helix</keyword>
<evidence type="ECO:0000256" key="9">
    <source>
        <dbReference type="ARBA" id="ARBA00048048"/>
    </source>
</evidence>
<evidence type="ECO:0000256" key="8">
    <source>
        <dbReference type="ARBA" id="ARBA00023315"/>
    </source>
</evidence>
<dbReference type="Proteomes" id="UP000030747">
    <property type="component" value="Unassembled WGS sequence"/>
</dbReference>
<comment type="catalytic activity">
    <reaction evidence="9 10">
        <text>L-cysteinyl-[protein] + hexadecanoyl-CoA = S-hexadecanoyl-L-cysteinyl-[protein] + CoA</text>
        <dbReference type="Rhea" id="RHEA:36683"/>
        <dbReference type="Rhea" id="RHEA-COMP:10131"/>
        <dbReference type="Rhea" id="RHEA-COMP:11032"/>
        <dbReference type="ChEBI" id="CHEBI:29950"/>
        <dbReference type="ChEBI" id="CHEBI:57287"/>
        <dbReference type="ChEBI" id="CHEBI:57379"/>
        <dbReference type="ChEBI" id="CHEBI:74151"/>
        <dbReference type="EC" id="2.3.1.225"/>
    </reaction>
</comment>
<evidence type="ECO:0000256" key="4">
    <source>
        <dbReference type="ARBA" id="ARBA00022989"/>
    </source>
</evidence>
<keyword evidence="16" id="KW-1185">Reference proteome</keyword>
<evidence type="ECO:0000256" key="3">
    <source>
        <dbReference type="ARBA" id="ARBA00022692"/>
    </source>
</evidence>
<feature type="domain" description="MCM N-terminal" evidence="14">
    <location>
        <begin position="292"/>
        <end position="389"/>
    </location>
</feature>
<dbReference type="GO" id="GO:0006612">
    <property type="term" value="P:protein targeting to membrane"/>
    <property type="evidence" value="ECO:0007669"/>
    <property type="project" value="TreeGrafter"/>
</dbReference>
<dbReference type="AlphaFoldDB" id="U6L261"/>
<dbReference type="PANTHER" id="PTHR22883:SF43">
    <property type="entry name" value="PALMITOYLTRANSFERASE APP"/>
    <property type="match status" value="1"/>
</dbReference>
<keyword evidence="11" id="KW-0175">Coiled coil</keyword>
<keyword evidence="2 10" id="KW-0808">Transferase</keyword>
<proteinExistence type="inferred from homology"/>
<keyword evidence="8 10" id="KW-0012">Acyltransferase</keyword>
<evidence type="ECO:0000256" key="6">
    <source>
        <dbReference type="ARBA" id="ARBA00023139"/>
    </source>
</evidence>
<dbReference type="EC" id="2.3.1.225" evidence="10"/>
<name>U6L261_EIMTE</name>
<feature type="compositionally biased region" description="Gly residues" evidence="12">
    <location>
        <begin position="390"/>
        <end position="399"/>
    </location>
</feature>
<accession>U6L261</accession>
<comment type="subcellular location">
    <subcellularLocation>
        <location evidence="1">Endomembrane system</location>
        <topology evidence="1">Multi-pass membrane protein</topology>
    </subcellularLocation>
</comment>
<dbReference type="PROSITE" id="PS50216">
    <property type="entry name" value="DHHC"/>
    <property type="match status" value="1"/>
</dbReference>
<evidence type="ECO:0000256" key="1">
    <source>
        <dbReference type="ARBA" id="ARBA00004127"/>
    </source>
</evidence>
<organism evidence="15 16">
    <name type="scientific">Eimeria tenella</name>
    <name type="common">Coccidian parasite</name>
    <dbReference type="NCBI Taxonomy" id="5802"/>
    <lineage>
        <taxon>Eukaryota</taxon>
        <taxon>Sar</taxon>
        <taxon>Alveolata</taxon>
        <taxon>Apicomplexa</taxon>
        <taxon>Conoidasida</taxon>
        <taxon>Coccidia</taxon>
        <taxon>Eucoccidiorida</taxon>
        <taxon>Eimeriorina</taxon>
        <taxon>Eimeriidae</taxon>
        <taxon>Eimeria</taxon>
    </lineage>
</organism>
<evidence type="ECO:0000259" key="14">
    <source>
        <dbReference type="Pfam" id="PF14551"/>
    </source>
</evidence>
<keyword evidence="5 10" id="KW-0472">Membrane</keyword>
<dbReference type="InterPro" id="IPR027925">
    <property type="entry name" value="MCM_N"/>
</dbReference>
<evidence type="ECO:0000256" key="10">
    <source>
        <dbReference type="RuleBase" id="RU079119"/>
    </source>
</evidence>
<evidence type="ECO:0000256" key="2">
    <source>
        <dbReference type="ARBA" id="ARBA00022679"/>
    </source>
</evidence>
<comment type="similarity">
    <text evidence="10">Belongs to the DHHC palmitoyltransferase family.</text>
</comment>
<evidence type="ECO:0000313" key="15">
    <source>
        <dbReference type="EMBL" id="CDJ41860.1"/>
    </source>
</evidence>
<feature type="region of interest" description="Disordered" evidence="12">
    <location>
        <begin position="390"/>
        <end position="422"/>
    </location>
</feature>
<dbReference type="Pfam" id="PF14551">
    <property type="entry name" value="MCM_N"/>
    <property type="match status" value="1"/>
</dbReference>